<dbReference type="SUPFAM" id="SSF52540">
    <property type="entry name" value="P-loop containing nucleoside triphosphate hydrolases"/>
    <property type="match status" value="1"/>
</dbReference>
<reference evidence="3 4" key="1">
    <citation type="submission" date="2019-03" db="EMBL/GenBank/DDBJ databases">
        <title>Single cell metagenomics reveals metabolic interactions within the superorganism composed of flagellate Streblomastix strix and complex community of Bacteroidetes bacteria on its surface.</title>
        <authorList>
            <person name="Treitli S.C."/>
            <person name="Kolisko M."/>
            <person name="Husnik F."/>
            <person name="Keeling P."/>
            <person name="Hampl V."/>
        </authorList>
    </citation>
    <scope>NUCLEOTIDE SEQUENCE [LARGE SCALE GENOMIC DNA]</scope>
    <source>
        <strain evidence="3">ST1C</strain>
    </source>
</reference>
<evidence type="ECO:0000313" key="3">
    <source>
        <dbReference type="EMBL" id="KAA6401137.1"/>
    </source>
</evidence>
<protein>
    <recommendedName>
        <fullName evidence="5">RecF/RecN/SMC N-terminal domain-containing protein</fullName>
    </recommendedName>
</protein>
<feature type="coiled-coil region" evidence="1">
    <location>
        <begin position="399"/>
        <end position="426"/>
    </location>
</feature>
<feature type="compositionally biased region" description="Basic and acidic residues" evidence="2">
    <location>
        <begin position="276"/>
        <end position="287"/>
    </location>
</feature>
<comment type="caution">
    <text evidence="3">The sequence shown here is derived from an EMBL/GenBank/DDBJ whole genome shotgun (WGS) entry which is preliminary data.</text>
</comment>
<dbReference type="Proteomes" id="UP000324800">
    <property type="component" value="Unassembled WGS sequence"/>
</dbReference>
<organism evidence="3 4">
    <name type="scientific">Streblomastix strix</name>
    <dbReference type="NCBI Taxonomy" id="222440"/>
    <lineage>
        <taxon>Eukaryota</taxon>
        <taxon>Metamonada</taxon>
        <taxon>Preaxostyla</taxon>
        <taxon>Oxymonadida</taxon>
        <taxon>Streblomastigidae</taxon>
        <taxon>Streblomastix</taxon>
    </lineage>
</organism>
<feature type="compositionally biased region" description="Basic and acidic residues" evidence="2">
    <location>
        <begin position="124"/>
        <end position="157"/>
    </location>
</feature>
<dbReference type="InterPro" id="IPR027417">
    <property type="entry name" value="P-loop_NTPase"/>
</dbReference>
<proteinExistence type="predicted"/>
<gene>
    <name evidence="3" type="ORF">EZS28_003333</name>
</gene>
<feature type="compositionally biased region" description="Basic and acidic residues" evidence="2">
    <location>
        <begin position="476"/>
        <end position="495"/>
    </location>
</feature>
<accession>A0A5J4X1E5</accession>
<feature type="region of interest" description="Disordered" evidence="2">
    <location>
        <begin position="470"/>
        <end position="504"/>
    </location>
</feature>
<dbReference type="AlphaFoldDB" id="A0A5J4X1E5"/>
<evidence type="ECO:0000313" key="4">
    <source>
        <dbReference type="Proteomes" id="UP000324800"/>
    </source>
</evidence>
<evidence type="ECO:0008006" key="5">
    <source>
        <dbReference type="Google" id="ProtNLM"/>
    </source>
</evidence>
<dbReference type="EMBL" id="SNRW01000439">
    <property type="protein sequence ID" value="KAA6401137.1"/>
    <property type="molecule type" value="Genomic_DNA"/>
</dbReference>
<dbReference type="Gene3D" id="3.40.50.300">
    <property type="entry name" value="P-loop containing nucleotide triphosphate hydrolases"/>
    <property type="match status" value="1"/>
</dbReference>
<feature type="compositionally biased region" description="Acidic residues" evidence="2">
    <location>
        <begin position="298"/>
        <end position="309"/>
    </location>
</feature>
<feature type="region of interest" description="Disordered" evidence="2">
    <location>
        <begin position="624"/>
        <end position="647"/>
    </location>
</feature>
<feature type="region of interest" description="Disordered" evidence="2">
    <location>
        <begin position="124"/>
        <end position="361"/>
    </location>
</feature>
<feature type="compositionally biased region" description="Acidic residues" evidence="2">
    <location>
        <begin position="322"/>
        <end position="336"/>
    </location>
</feature>
<feature type="compositionally biased region" description="Basic and acidic residues" evidence="2">
    <location>
        <begin position="210"/>
        <end position="219"/>
    </location>
</feature>
<keyword evidence="1" id="KW-0175">Coiled coil</keyword>
<evidence type="ECO:0000256" key="1">
    <source>
        <dbReference type="SAM" id="Coils"/>
    </source>
</evidence>
<name>A0A5J4X1E5_9EUKA</name>
<feature type="compositionally biased region" description="Acidic residues" evidence="2">
    <location>
        <begin position="344"/>
        <end position="361"/>
    </location>
</feature>
<evidence type="ECO:0000256" key="2">
    <source>
        <dbReference type="SAM" id="MobiDB-lite"/>
    </source>
</evidence>
<sequence length="750" mass="86819">MEGEEEKISLIQFEQSRKKISILKREEDKAGDFLNRKKIQAEEAENLLKLNWKKMRLAAIKSISSSSSQSEQTTHSFQSYSDALLTNQSTYYLQGKEEISQALLMSERKKRELIRERQSLFEEMKREIKEDEIKREKLEKKMNQQKKKDDKKQKESMELLMGNDKKKGNKRRKKGVKQNKTKQQGKKGKNKKQYDFEESDNSTDDFVDFSDQRSSEDERRKKKSKKKQDKEKKQIEQNLEDNSFDELLNEKKNNNNENNKLKKSKRKREASGNKQNDSRAKSKENSKGQKRRRINETDIGEISEDEIEEEKNIQVNNLESNDNSDAEYESEKEEENNREQQSIEQDDCEEDDINSNEIIQEDDPEMRAVIKFLRKHYGISQINSSYLAQTSFSSLNQPHSAASKEIAELQERLNDVERGIDRLEETAREGRLLVLGANRQSFIRVSREMRRLFAAIFANKDVRLVPTSWLEEESQQEGRKEANDQEGKQDNKEQIQKQNNDDESIQESLEEIDDENEEQLLQGDGINEDQENINKFKSFFSSSEKHFGEKMKDKHMFSFDGGLIVQIRDRHPKEGIDNENDLNKGGGINLQWRDGLTELSGGQKTLLSICFLVAVSKLGMGKKNIDGKDHTDKEGKNEKAKEIDGNNQNKDFDETLCAKRQALILFDEIDSALDERNQALLARLISCSFSWAQMVMVSHLPGALNIADCVITLDRVKGGSEKEEEKGSRKHEIQYDSTYVAKIVKKGVGV</sequence>
<feature type="compositionally biased region" description="Acidic residues" evidence="2">
    <location>
        <begin position="196"/>
        <end position="208"/>
    </location>
</feature>
<feature type="compositionally biased region" description="Basic residues" evidence="2">
    <location>
        <begin position="167"/>
        <end position="191"/>
    </location>
</feature>